<sequence length="63" mass="7003">MSIMSFNNFASPQESADPVQASPARSIICGYDEIRPRCHQYAPGPRMLNVHRLAGRWQAMGAL</sequence>
<evidence type="ECO:0000313" key="2">
    <source>
        <dbReference type="Proteomes" id="UP001498476"/>
    </source>
</evidence>
<reference evidence="1 2" key="1">
    <citation type="journal article" date="2025" name="Microbiol. Resour. Announc.">
        <title>Draft genome sequences for Neonectria magnoliae and Neonectria punicea, canker pathogens of Liriodendron tulipifera and Acer saccharum in West Virginia.</title>
        <authorList>
            <person name="Petronek H.M."/>
            <person name="Kasson M.T."/>
            <person name="Metheny A.M."/>
            <person name="Stauder C.M."/>
            <person name="Lovett B."/>
            <person name="Lynch S.C."/>
            <person name="Garnas J.R."/>
            <person name="Kasson L.R."/>
            <person name="Stajich J.E."/>
        </authorList>
    </citation>
    <scope>NUCLEOTIDE SEQUENCE [LARGE SCALE GENOMIC DNA]</scope>
    <source>
        <strain evidence="1 2">NRRL 64653</strain>
    </source>
</reference>
<name>A0ABR1HL56_9HYPO</name>
<organism evidence="1 2">
    <name type="scientific">Neonectria punicea</name>
    <dbReference type="NCBI Taxonomy" id="979145"/>
    <lineage>
        <taxon>Eukaryota</taxon>
        <taxon>Fungi</taxon>
        <taxon>Dikarya</taxon>
        <taxon>Ascomycota</taxon>
        <taxon>Pezizomycotina</taxon>
        <taxon>Sordariomycetes</taxon>
        <taxon>Hypocreomycetidae</taxon>
        <taxon>Hypocreales</taxon>
        <taxon>Nectriaceae</taxon>
        <taxon>Neonectria</taxon>
    </lineage>
</organism>
<accession>A0ABR1HL56</accession>
<comment type="caution">
    <text evidence="1">The sequence shown here is derived from an EMBL/GenBank/DDBJ whole genome shotgun (WGS) entry which is preliminary data.</text>
</comment>
<keyword evidence="2" id="KW-1185">Reference proteome</keyword>
<proteinExistence type="predicted"/>
<dbReference type="EMBL" id="JAZAVJ010000019">
    <property type="protein sequence ID" value="KAK7421935.1"/>
    <property type="molecule type" value="Genomic_DNA"/>
</dbReference>
<gene>
    <name evidence="1" type="ORF">QQX98_001929</name>
</gene>
<dbReference type="Proteomes" id="UP001498476">
    <property type="component" value="Unassembled WGS sequence"/>
</dbReference>
<protein>
    <submittedName>
        <fullName evidence="1">Uncharacterized protein</fullName>
    </submittedName>
</protein>
<evidence type="ECO:0000313" key="1">
    <source>
        <dbReference type="EMBL" id="KAK7421935.1"/>
    </source>
</evidence>